<evidence type="ECO:0000259" key="10">
    <source>
        <dbReference type="Pfam" id="PF00673"/>
    </source>
</evidence>
<comment type="function">
    <text evidence="7">This is 1 of the proteins that bind and probably mediate the attachment of the 5S RNA into the large ribosomal subunit, where it forms part of the central protuberance. In the 70S ribosome it contacts protein S13 of the 30S subunit (bridge B1b), connecting the 2 subunits; this bridge is implicated in subunit movement. May contact the P site tRNA; the 5S rRNA and some of its associated proteins might help stabilize positioning of ribosome-bound tRNAs.</text>
</comment>
<proteinExistence type="inferred from homology"/>
<evidence type="ECO:0000256" key="6">
    <source>
        <dbReference type="ARBA" id="ARBA00023274"/>
    </source>
</evidence>
<evidence type="ECO:0000256" key="8">
    <source>
        <dbReference type="RuleBase" id="RU003930"/>
    </source>
</evidence>
<keyword evidence="4 7" id="KW-0694">RNA-binding</keyword>
<comment type="subunit">
    <text evidence="7">Part of the 50S ribosomal subunit; contacts the 5S rRNA and probably tRNA. Forms a bridge to the 30S subunit in the 70S ribosome.</text>
</comment>
<dbReference type="GO" id="GO:1990904">
    <property type="term" value="C:ribonucleoprotein complex"/>
    <property type="evidence" value="ECO:0007669"/>
    <property type="project" value="UniProtKB-KW"/>
</dbReference>
<evidence type="ECO:0000313" key="14">
    <source>
        <dbReference type="Proteomes" id="UP000316217"/>
    </source>
</evidence>
<sequence length="175" mass="19806">MEEPWSENPMLRPRIRSVVLNIAVGTGGESLQKAAQVLEELTGQKPSFRKAKRTIKDFGIRKGMPIAVMVTLRGKKAEEILNRVAEAVKRTIKASSFDRFGNFAFGIKEHIDIPGMKYKAEIGVYGMDVIVSLERPGGRVARRRIKRSRIPLRHRLTKEEGIIYAQKYLNFKVVG</sequence>
<dbReference type="GO" id="GO:0003735">
    <property type="term" value="F:structural constituent of ribosome"/>
    <property type="evidence" value="ECO:0007669"/>
    <property type="project" value="InterPro"/>
</dbReference>
<comment type="similarity">
    <text evidence="1 7 8">Belongs to the universal ribosomal protein uL5 family.</text>
</comment>
<dbReference type="EMBL" id="RCOS01000062">
    <property type="protein sequence ID" value="RSN76208.1"/>
    <property type="molecule type" value="Genomic_DNA"/>
</dbReference>
<dbReference type="InterPro" id="IPR022804">
    <property type="entry name" value="Ribosomal_uL5_arc"/>
</dbReference>
<evidence type="ECO:0000313" key="11">
    <source>
        <dbReference type="EMBL" id="RSN76208.1"/>
    </source>
</evidence>
<dbReference type="RefSeq" id="WP_125670831.1">
    <property type="nucleotide sequence ID" value="NZ_RCOS01000062.1"/>
</dbReference>
<dbReference type="InterPro" id="IPR057266">
    <property type="entry name" value="Ribosomal_uL5_euk/arc-type"/>
</dbReference>
<dbReference type="AlphaFoldDB" id="A0A3R9RQL4"/>
<comment type="caution">
    <text evidence="11">The sequence shown here is derived from an EMBL/GenBank/DDBJ whole genome shotgun (WGS) entry which is preliminary data.</text>
</comment>
<organism evidence="11 13">
    <name type="scientific">Candidatus Methanodesulfokora washburnensis</name>
    <dbReference type="NCBI Taxonomy" id="2478471"/>
    <lineage>
        <taxon>Archaea</taxon>
        <taxon>Thermoproteota</taxon>
        <taxon>Candidatus Korarchaeia</taxon>
        <taxon>Candidatus Korarchaeia incertae sedis</taxon>
        <taxon>Candidatus Methanodesulfokora</taxon>
    </lineage>
</organism>
<keyword evidence="2 7" id="KW-0820">tRNA-binding</keyword>
<reference evidence="12 14" key="2">
    <citation type="journal article" date="2019" name="Nat. Microbiol.">
        <title>Wide diversity of methane and short-chain alkane metabolisms in uncultured archaea.</title>
        <authorList>
            <person name="Borrel G."/>
            <person name="Adam P.S."/>
            <person name="McKay L.J."/>
            <person name="Chen L.X."/>
            <person name="Sierra-Garcia I.N."/>
            <person name="Sieber C.M."/>
            <person name="Letourneur Q."/>
            <person name="Ghozlane A."/>
            <person name="Andersen G.L."/>
            <person name="Li W.J."/>
            <person name="Hallam S.J."/>
            <person name="Muyzer G."/>
            <person name="de Oliveira V.M."/>
            <person name="Inskeep W.P."/>
            <person name="Banfield J.F."/>
            <person name="Gribaldo S."/>
        </authorList>
    </citation>
    <scope>NUCLEOTIDE SEQUENCE [LARGE SCALE GENOMIC DNA]</scope>
    <source>
        <strain evidence="12">NM4</strain>
    </source>
</reference>
<dbReference type="HAMAP" id="MF_01333_A">
    <property type="entry name" value="Ribosomal_uL5_A"/>
    <property type="match status" value="1"/>
</dbReference>
<reference evidence="11 13" key="1">
    <citation type="submission" date="2018-10" db="EMBL/GenBank/DDBJ databases">
        <title>Co-occurring genomic capacity for anaerobic methane metabolism and dissimilatory sulfite reduction discovered in the Korarchaeota.</title>
        <authorList>
            <person name="Mckay L.J."/>
            <person name="Dlakic M."/>
            <person name="Fields M.W."/>
            <person name="Delmont T.O."/>
            <person name="Eren A.M."/>
            <person name="Jay Z.J."/>
            <person name="Klingelsmith K.B."/>
            <person name="Rusch D.B."/>
            <person name="Inskeep W.P."/>
        </authorList>
    </citation>
    <scope>NUCLEOTIDE SEQUENCE [LARGE SCALE GENOMIC DNA]</scope>
    <source>
        <strain evidence="11 13">MDKW</strain>
    </source>
</reference>
<dbReference type="PANTHER" id="PTHR11994">
    <property type="entry name" value="60S RIBOSOMAL PROTEIN L11-RELATED"/>
    <property type="match status" value="1"/>
</dbReference>
<keyword evidence="13" id="KW-1185">Reference proteome</keyword>
<evidence type="ECO:0000259" key="9">
    <source>
        <dbReference type="Pfam" id="PF00281"/>
    </source>
</evidence>
<dbReference type="Proteomes" id="UP000316217">
    <property type="component" value="Unassembled WGS sequence"/>
</dbReference>
<evidence type="ECO:0000256" key="3">
    <source>
        <dbReference type="ARBA" id="ARBA00022730"/>
    </source>
</evidence>
<keyword evidence="5 7" id="KW-0689">Ribosomal protein</keyword>
<feature type="domain" description="Large ribosomal subunit protein uL5 N-terminal" evidence="9">
    <location>
        <begin position="8"/>
        <end position="61"/>
    </location>
</feature>
<feature type="domain" description="Large ribosomal subunit protein uL5 C-terminal" evidence="10">
    <location>
        <begin position="65"/>
        <end position="162"/>
    </location>
</feature>
<dbReference type="EMBL" id="RXII01000047">
    <property type="protein sequence ID" value="RZN62419.1"/>
    <property type="molecule type" value="Genomic_DNA"/>
</dbReference>
<dbReference type="SUPFAM" id="SSF55282">
    <property type="entry name" value="RL5-like"/>
    <property type="match status" value="1"/>
</dbReference>
<dbReference type="InterPro" id="IPR031309">
    <property type="entry name" value="Ribosomal_uL5_C"/>
</dbReference>
<dbReference type="PIRSF" id="PIRSF002161">
    <property type="entry name" value="Ribosomal_L5"/>
    <property type="match status" value="1"/>
</dbReference>
<evidence type="ECO:0000313" key="13">
    <source>
        <dbReference type="Proteomes" id="UP000277582"/>
    </source>
</evidence>
<dbReference type="InterPro" id="IPR031310">
    <property type="entry name" value="Ribosomal_uL5_N"/>
</dbReference>
<dbReference type="Pfam" id="PF00673">
    <property type="entry name" value="Ribosomal_L5_C"/>
    <property type="match status" value="1"/>
</dbReference>
<keyword evidence="3 7" id="KW-0699">rRNA-binding</keyword>
<dbReference type="GO" id="GO:0000049">
    <property type="term" value="F:tRNA binding"/>
    <property type="evidence" value="ECO:0007669"/>
    <property type="project" value="UniProtKB-UniRule"/>
</dbReference>
<dbReference type="Proteomes" id="UP000277582">
    <property type="component" value="Unassembled WGS sequence"/>
</dbReference>
<evidence type="ECO:0000256" key="5">
    <source>
        <dbReference type="ARBA" id="ARBA00022980"/>
    </source>
</evidence>
<name>A0A3R9RQL4_9CREN</name>
<dbReference type="GO" id="GO:0019843">
    <property type="term" value="F:rRNA binding"/>
    <property type="evidence" value="ECO:0007669"/>
    <property type="project" value="UniProtKB-UniRule"/>
</dbReference>
<gene>
    <name evidence="7" type="primary">rpl5</name>
    <name evidence="11" type="ORF">D6D85_04445</name>
    <name evidence="12" type="ORF">EF810_02865</name>
</gene>
<dbReference type="FunFam" id="3.30.1440.10:FF:000002">
    <property type="entry name" value="60S ribosomal protein L11"/>
    <property type="match status" value="1"/>
</dbReference>
<evidence type="ECO:0000256" key="2">
    <source>
        <dbReference type="ARBA" id="ARBA00022555"/>
    </source>
</evidence>
<keyword evidence="6 7" id="KW-0687">Ribonucleoprotein</keyword>
<dbReference type="GO" id="GO:0006412">
    <property type="term" value="P:translation"/>
    <property type="evidence" value="ECO:0007669"/>
    <property type="project" value="UniProtKB-UniRule"/>
</dbReference>
<dbReference type="GO" id="GO:0005840">
    <property type="term" value="C:ribosome"/>
    <property type="evidence" value="ECO:0007669"/>
    <property type="project" value="UniProtKB-KW"/>
</dbReference>
<dbReference type="OrthoDB" id="372044at2157"/>
<accession>A0A3R9RQL4</accession>
<dbReference type="InterPro" id="IPR002132">
    <property type="entry name" value="Ribosomal_uL5"/>
</dbReference>
<protein>
    <recommendedName>
        <fullName evidence="7">Large ribosomal subunit protein uL5</fullName>
    </recommendedName>
</protein>
<evidence type="ECO:0000313" key="12">
    <source>
        <dbReference type="EMBL" id="RZN62419.1"/>
    </source>
</evidence>
<dbReference type="InterPro" id="IPR022803">
    <property type="entry name" value="Ribosomal_uL5_dom_sf"/>
</dbReference>
<dbReference type="Gene3D" id="3.30.1440.10">
    <property type="match status" value="1"/>
</dbReference>
<evidence type="ECO:0000256" key="1">
    <source>
        <dbReference type="ARBA" id="ARBA00008553"/>
    </source>
</evidence>
<dbReference type="Pfam" id="PF00281">
    <property type="entry name" value="Ribosomal_L5"/>
    <property type="match status" value="1"/>
</dbReference>
<evidence type="ECO:0000256" key="4">
    <source>
        <dbReference type="ARBA" id="ARBA00022884"/>
    </source>
</evidence>
<dbReference type="NCBIfam" id="NF003258">
    <property type="entry name" value="PRK04219.1"/>
    <property type="match status" value="1"/>
</dbReference>
<evidence type="ECO:0000256" key="7">
    <source>
        <dbReference type="HAMAP-Rule" id="MF_01333"/>
    </source>
</evidence>